<organism evidence="7 8">
    <name type="scientific">Corynebacterium cystitidis DSM 20524</name>
    <dbReference type="NCBI Taxonomy" id="1121357"/>
    <lineage>
        <taxon>Bacteria</taxon>
        <taxon>Bacillati</taxon>
        <taxon>Actinomycetota</taxon>
        <taxon>Actinomycetes</taxon>
        <taxon>Mycobacteriales</taxon>
        <taxon>Corynebacteriaceae</taxon>
        <taxon>Corynebacterium</taxon>
    </lineage>
</organism>
<feature type="region of interest" description="Disordered" evidence="5">
    <location>
        <begin position="211"/>
        <end position="230"/>
    </location>
</feature>
<dbReference type="PRINTS" id="PR00096">
    <property type="entry name" value="GATASE"/>
</dbReference>
<dbReference type="Proteomes" id="UP000198929">
    <property type="component" value="Unassembled WGS sequence"/>
</dbReference>
<dbReference type="InterPro" id="IPR050472">
    <property type="entry name" value="Anth_synth/Amidotransfase"/>
</dbReference>
<dbReference type="InterPro" id="IPR006221">
    <property type="entry name" value="TrpG/PapA_dom"/>
</dbReference>
<gene>
    <name evidence="7" type="ORF">SAMN05661109_01799</name>
</gene>
<reference evidence="8" key="1">
    <citation type="submission" date="2016-10" db="EMBL/GenBank/DDBJ databases">
        <authorList>
            <person name="Varghese N."/>
            <person name="Submissions S."/>
        </authorList>
    </citation>
    <scope>NUCLEOTIDE SEQUENCE [LARGE SCALE GENOMIC DNA]</scope>
    <source>
        <strain evidence="8">DSM 20524</strain>
    </source>
</reference>
<dbReference type="GO" id="GO:0000162">
    <property type="term" value="P:L-tryptophan biosynthetic process"/>
    <property type="evidence" value="ECO:0007669"/>
    <property type="project" value="TreeGrafter"/>
</dbReference>
<feature type="compositionally biased region" description="Basic and acidic residues" evidence="5">
    <location>
        <begin position="220"/>
        <end position="230"/>
    </location>
</feature>
<proteinExistence type="predicted"/>
<dbReference type="RefSeq" id="WP_092259336.1">
    <property type="nucleotide sequence ID" value="NZ_CP047199.1"/>
</dbReference>
<evidence type="ECO:0000259" key="6">
    <source>
        <dbReference type="Pfam" id="PF00117"/>
    </source>
</evidence>
<accession>A0A1H9UHP4</accession>
<dbReference type="PROSITE" id="PS51273">
    <property type="entry name" value="GATASE_TYPE_1"/>
    <property type="match status" value="1"/>
</dbReference>
<comment type="catalytic activity">
    <reaction evidence="4">
        <text>chorismate + L-glutamine = anthranilate + pyruvate + L-glutamate + H(+)</text>
        <dbReference type="Rhea" id="RHEA:21732"/>
        <dbReference type="ChEBI" id="CHEBI:15361"/>
        <dbReference type="ChEBI" id="CHEBI:15378"/>
        <dbReference type="ChEBI" id="CHEBI:16567"/>
        <dbReference type="ChEBI" id="CHEBI:29748"/>
        <dbReference type="ChEBI" id="CHEBI:29985"/>
        <dbReference type="ChEBI" id="CHEBI:58359"/>
        <dbReference type="EC" id="4.1.3.27"/>
    </reaction>
</comment>
<evidence type="ECO:0000256" key="4">
    <source>
        <dbReference type="ARBA" id="ARBA00047683"/>
    </source>
</evidence>
<dbReference type="Gene3D" id="3.40.50.880">
    <property type="match status" value="1"/>
</dbReference>
<evidence type="ECO:0000256" key="3">
    <source>
        <dbReference type="ARBA" id="ARBA00023239"/>
    </source>
</evidence>
<protein>
    <recommendedName>
        <fullName evidence="1">anthranilate synthase</fullName>
        <ecNumber evidence="1">4.1.3.27</ecNumber>
    </recommendedName>
</protein>
<sequence length="230" mass="24185">MSKIVLLDNHDSFVYNLVDALHGYDFTVFRNTVSVETVLAEDPALIILSPGPGYPAEAGCMMSLLDEALARRIPVVGICLGFQALLEYFGGKVEPCGPVHGKSEVMELTSSGVAHPVFAGLVVDSAPEIPGHVGRKVPVARYHSLGSKAVECPQGIVSLATTETDIGPVIMAATTADSMAIGLQFHPESILTPAGPTILNRCLETLLRADSTDSADSADSAEHADSETDQ</sequence>
<dbReference type="CDD" id="cd01743">
    <property type="entry name" value="GATase1_Anthranilate_Synthase"/>
    <property type="match status" value="1"/>
</dbReference>
<evidence type="ECO:0000313" key="7">
    <source>
        <dbReference type="EMBL" id="SES08892.1"/>
    </source>
</evidence>
<name>A0A1H9UHP4_9CORY</name>
<keyword evidence="8" id="KW-1185">Reference proteome</keyword>
<dbReference type="STRING" id="1121357.SAMN05661109_01799"/>
<dbReference type="EC" id="4.1.3.27" evidence="1"/>
<dbReference type="GO" id="GO:0004049">
    <property type="term" value="F:anthranilate synthase activity"/>
    <property type="evidence" value="ECO:0007669"/>
    <property type="project" value="UniProtKB-EC"/>
</dbReference>
<dbReference type="InterPro" id="IPR017926">
    <property type="entry name" value="GATASE"/>
</dbReference>
<dbReference type="PANTHER" id="PTHR43418:SF2">
    <property type="entry name" value="BIFUNCTIONAL PROTEIN TRPGD"/>
    <property type="match status" value="1"/>
</dbReference>
<evidence type="ECO:0000256" key="1">
    <source>
        <dbReference type="ARBA" id="ARBA00012266"/>
    </source>
</evidence>
<dbReference type="PRINTS" id="PR00097">
    <property type="entry name" value="ANTSNTHASEII"/>
</dbReference>
<dbReference type="Pfam" id="PF00117">
    <property type="entry name" value="GATase"/>
    <property type="match status" value="1"/>
</dbReference>
<evidence type="ECO:0000256" key="5">
    <source>
        <dbReference type="SAM" id="MobiDB-lite"/>
    </source>
</evidence>
<dbReference type="PANTHER" id="PTHR43418">
    <property type="entry name" value="MULTIFUNCTIONAL TRYPTOPHAN BIOSYNTHESIS PROTEIN-RELATED"/>
    <property type="match status" value="1"/>
</dbReference>
<dbReference type="AlphaFoldDB" id="A0A1H9UHP4"/>
<dbReference type="GO" id="GO:0002047">
    <property type="term" value="P:phenazine biosynthetic process"/>
    <property type="evidence" value="ECO:0007669"/>
    <property type="project" value="TreeGrafter"/>
</dbReference>
<dbReference type="GO" id="GO:0005829">
    <property type="term" value="C:cytosol"/>
    <property type="evidence" value="ECO:0007669"/>
    <property type="project" value="TreeGrafter"/>
</dbReference>
<feature type="domain" description="Glutamine amidotransferase" evidence="6">
    <location>
        <begin position="5"/>
        <end position="203"/>
    </location>
</feature>
<dbReference type="GO" id="GO:0004048">
    <property type="term" value="F:anthranilate phosphoribosyltransferase activity"/>
    <property type="evidence" value="ECO:0007669"/>
    <property type="project" value="TreeGrafter"/>
</dbReference>
<dbReference type="InterPro" id="IPR029062">
    <property type="entry name" value="Class_I_gatase-like"/>
</dbReference>
<keyword evidence="3" id="KW-0456">Lyase</keyword>
<dbReference type="SUPFAM" id="SSF52317">
    <property type="entry name" value="Class I glutamine amidotransferase-like"/>
    <property type="match status" value="1"/>
</dbReference>
<keyword evidence="2" id="KW-0315">Glutamine amidotransferase</keyword>
<evidence type="ECO:0000313" key="8">
    <source>
        <dbReference type="Proteomes" id="UP000198929"/>
    </source>
</evidence>
<dbReference type="EMBL" id="FOGQ01000008">
    <property type="protein sequence ID" value="SES08892.1"/>
    <property type="molecule type" value="Genomic_DNA"/>
</dbReference>
<evidence type="ECO:0000256" key="2">
    <source>
        <dbReference type="ARBA" id="ARBA00022962"/>
    </source>
</evidence>